<dbReference type="OrthoDB" id="853812at2"/>
<reference evidence="3" key="1">
    <citation type="submission" date="2017-05" db="EMBL/GenBank/DDBJ databases">
        <authorList>
            <person name="Ray J."/>
            <person name="Price M."/>
            <person name="Deutschbauer A."/>
        </authorList>
    </citation>
    <scope>NUCLEOTIDE SEQUENCE [LARGE SCALE GENOMIC DNA]</scope>
    <source>
        <strain evidence="3">DSM 19842</strain>
    </source>
</reference>
<dbReference type="EMBL" id="CP021235">
    <property type="protein sequence ID" value="ARS34691.1"/>
    <property type="molecule type" value="Genomic_DNA"/>
</dbReference>
<evidence type="ECO:0000313" key="2">
    <source>
        <dbReference type="EMBL" id="ARS34691.1"/>
    </source>
</evidence>
<keyword evidence="3" id="KW-1185">Reference proteome</keyword>
<evidence type="ECO:0000313" key="3">
    <source>
        <dbReference type="Proteomes" id="UP000266292"/>
    </source>
</evidence>
<sequence length="94" mass="9978">MASEKTINPIDMATAKALKQKAPAAGRDSAVAAPHLEQWNEAGAKPSGCMRGNDKPANNGSASAGIYPVHEEPAPEQMSYKDFIGLNYGYKTSR</sequence>
<dbReference type="KEGG" id="pact:CA264_04120"/>
<feature type="region of interest" description="Disordered" evidence="1">
    <location>
        <begin position="18"/>
        <end position="67"/>
    </location>
</feature>
<proteinExistence type="predicted"/>
<dbReference type="AlphaFoldDB" id="A0A1X9YPD9"/>
<organism evidence="2 3">
    <name type="scientific">Pontibacter actiniarum</name>
    <dbReference type="NCBI Taxonomy" id="323450"/>
    <lineage>
        <taxon>Bacteria</taxon>
        <taxon>Pseudomonadati</taxon>
        <taxon>Bacteroidota</taxon>
        <taxon>Cytophagia</taxon>
        <taxon>Cytophagales</taxon>
        <taxon>Hymenobacteraceae</taxon>
        <taxon>Pontibacter</taxon>
    </lineage>
</organism>
<evidence type="ECO:0000256" key="1">
    <source>
        <dbReference type="SAM" id="MobiDB-lite"/>
    </source>
</evidence>
<protein>
    <submittedName>
        <fullName evidence="2">Uncharacterized protein</fullName>
    </submittedName>
</protein>
<accession>A0A1X9YPD9</accession>
<dbReference type="Proteomes" id="UP000266292">
    <property type="component" value="Chromosome"/>
</dbReference>
<name>A0A1X9YPD9_9BACT</name>
<gene>
    <name evidence="2" type="ORF">CA264_04120</name>
</gene>